<name>A0A067Q2Y8_9AGAM</name>
<proteinExistence type="predicted"/>
<keyword evidence="3" id="KW-1185">Reference proteome</keyword>
<accession>A0A067Q2Y8</accession>
<protein>
    <submittedName>
        <fullName evidence="2">Uncharacterized protein</fullName>
    </submittedName>
</protein>
<evidence type="ECO:0000313" key="3">
    <source>
        <dbReference type="Proteomes" id="UP000027265"/>
    </source>
</evidence>
<feature type="region of interest" description="Disordered" evidence="1">
    <location>
        <begin position="22"/>
        <end position="75"/>
    </location>
</feature>
<feature type="compositionally biased region" description="Polar residues" evidence="1">
    <location>
        <begin position="200"/>
        <end position="223"/>
    </location>
</feature>
<dbReference type="AlphaFoldDB" id="A0A067Q2Y8"/>
<evidence type="ECO:0000256" key="1">
    <source>
        <dbReference type="SAM" id="MobiDB-lite"/>
    </source>
</evidence>
<sequence>MRSCVFSDFPDVSVEWDIVMHGDSDDSSNSSISLDLQEMDERQKSVGHSRQSSGSDSSIDWGSPPPSSNALVIKSDLIAETAEGLPSSQTTTSSIDFGSQPQIPGASEVLADLTWHQAPAPRPTSRGPFPDYRPGLALGWESTPVSTPLTPELQETAPESPEHALVISTKDKGKGRELKPDQSPSTSVTPHMHQPPLPVPSTSTHFGQSRSNLGTPAFAENQSHPSGGHPFLPTPIGGGFAGATPSLTVMLGLSQRVWMHQEAIQDNYLNTMTSHLQQLDQLSDLIYRELEALDIARVAILNAEVENVY</sequence>
<feature type="compositionally biased region" description="Low complexity" evidence="1">
    <location>
        <begin position="46"/>
        <end position="62"/>
    </location>
</feature>
<dbReference type="EMBL" id="KL197720">
    <property type="protein sequence ID" value="KDQ56931.1"/>
    <property type="molecule type" value="Genomic_DNA"/>
</dbReference>
<reference evidence="3" key="1">
    <citation type="journal article" date="2014" name="Proc. Natl. Acad. Sci. U.S.A.">
        <title>Extensive sampling of basidiomycete genomes demonstrates inadequacy of the white-rot/brown-rot paradigm for wood decay fungi.</title>
        <authorList>
            <person name="Riley R."/>
            <person name="Salamov A.A."/>
            <person name="Brown D.W."/>
            <person name="Nagy L.G."/>
            <person name="Floudas D."/>
            <person name="Held B.W."/>
            <person name="Levasseur A."/>
            <person name="Lombard V."/>
            <person name="Morin E."/>
            <person name="Otillar R."/>
            <person name="Lindquist E.A."/>
            <person name="Sun H."/>
            <person name="LaButti K.M."/>
            <person name="Schmutz J."/>
            <person name="Jabbour D."/>
            <person name="Luo H."/>
            <person name="Baker S.E."/>
            <person name="Pisabarro A.G."/>
            <person name="Walton J.D."/>
            <person name="Blanchette R.A."/>
            <person name="Henrissat B."/>
            <person name="Martin F."/>
            <person name="Cullen D."/>
            <person name="Hibbett D.S."/>
            <person name="Grigoriev I.V."/>
        </authorList>
    </citation>
    <scope>NUCLEOTIDE SEQUENCE [LARGE SCALE GENOMIC DNA]</scope>
    <source>
        <strain evidence="3">MUCL 33604</strain>
    </source>
</reference>
<dbReference type="Proteomes" id="UP000027265">
    <property type="component" value="Unassembled WGS sequence"/>
</dbReference>
<organism evidence="2 3">
    <name type="scientific">Jaapia argillacea MUCL 33604</name>
    <dbReference type="NCBI Taxonomy" id="933084"/>
    <lineage>
        <taxon>Eukaryota</taxon>
        <taxon>Fungi</taxon>
        <taxon>Dikarya</taxon>
        <taxon>Basidiomycota</taxon>
        <taxon>Agaricomycotina</taxon>
        <taxon>Agaricomycetes</taxon>
        <taxon>Agaricomycetidae</taxon>
        <taxon>Jaapiales</taxon>
        <taxon>Jaapiaceae</taxon>
        <taxon>Jaapia</taxon>
    </lineage>
</organism>
<evidence type="ECO:0000313" key="2">
    <source>
        <dbReference type="EMBL" id="KDQ56931.1"/>
    </source>
</evidence>
<gene>
    <name evidence="2" type="ORF">JAAARDRAFT_194128</name>
</gene>
<dbReference type="InParanoid" id="A0A067Q2Y8"/>
<dbReference type="HOGENOM" id="CLU_927692_0_0_1"/>
<feature type="region of interest" description="Disordered" evidence="1">
    <location>
        <begin position="142"/>
        <end position="223"/>
    </location>
</feature>
<feature type="compositionally biased region" description="Basic and acidic residues" evidence="1">
    <location>
        <begin position="169"/>
        <end position="180"/>
    </location>
</feature>